<comment type="caution">
    <text evidence="2">The sequence shown here is derived from an EMBL/GenBank/DDBJ whole genome shotgun (WGS) entry which is preliminary data.</text>
</comment>
<reference evidence="2 3" key="2">
    <citation type="submission" date="2007-09" db="EMBL/GenBank/DDBJ databases">
        <authorList>
            <person name="Fulton L."/>
            <person name="Clifton S."/>
            <person name="Fulton B."/>
            <person name="Xu J."/>
            <person name="Minx P."/>
            <person name="Pepin K.H."/>
            <person name="Johnson M."/>
            <person name="Thiruvilangam P."/>
            <person name="Bhonagiri V."/>
            <person name="Nash W.E."/>
            <person name="Mardis E.R."/>
            <person name="Wilson R.K."/>
        </authorList>
    </citation>
    <scope>NUCLEOTIDE SEQUENCE [LARGE SCALE GENOMIC DNA]</scope>
    <source>
        <strain evidence="2 3">DSM 3991</strain>
    </source>
</reference>
<feature type="transmembrane region" description="Helical" evidence="1">
    <location>
        <begin position="12"/>
        <end position="32"/>
    </location>
</feature>
<dbReference type="HOGENOM" id="CLU_3328033_0_0_9"/>
<dbReference type="AlphaFoldDB" id="A8RFG4"/>
<evidence type="ECO:0000256" key="1">
    <source>
        <dbReference type="SAM" id="Phobius"/>
    </source>
</evidence>
<gene>
    <name evidence="2" type="ORF">EUBDOL_02236</name>
</gene>
<evidence type="ECO:0000313" key="2">
    <source>
        <dbReference type="EMBL" id="EDP10222.1"/>
    </source>
</evidence>
<keyword evidence="1" id="KW-0812">Transmembrane</keyword>
<organism evidence="2 3">
    <name type="scientific">Amedibacillus dolichus DSM 3991</name>
    <dbReference type="NCBI Taxonomy" id="428127"/>
    <lineage>
        <taxon>Bacteria</taxon>
        <taxon>Bacillati</taxon>
        <taxon>Bacillota</taxon>
        <taxon>Erysipelotrichia</taxon>
        <taxon>Erysipelotrichales</taxon>
        <taxon>Erysipelotrichaceae</taxon>
        <taxon>Amedibacillus</taxon>
    </lineage>
</organism>
<protein>
    <submittedName>
        <fullName evidence="2">Uncharacterized protein</fullName>
    </submittedName>
</protein>
<dbReference type="STRING" id="428127.EUBDOL_02236"/>
<keyword evidence="1" id="KW-0472">Membrane</keyword>
<dbReference type="Proteomes" id="UP000004090">
    <property type="component" value="Unassembled WGS sequence"/>
</dbReference>
<keyword evidence="1" id="KW-1133">Transmembrane helix</keyword>
<proteinExistence type="predicted"/>
<sequence>MFTIGFYAPDFVVLLPTHRLFLCSAVLFKIILRDEAHK</sequence>
<evidence type="ECO:0000313" key="3">
    <source>
        <dbReference type="Proteomes" id="UP000004090"/>
    </source>
</evidence>
<name>A8RFG4_9FIRM</name>
<accession>A8RFG4</accession>
<reference evidence="2 3" key="1">
    <citation type="submission" date="2007-09" db="EMBL/GenBank/DDBJ databases">
        <title>Draft genome sequence of Eubacterium dolichum (DSM 3991).</title>
        <authorList>
            <person name="Sudarsanam P."/>
            <person name="Ley R."/>
            <person name="Guruge J."/>
            <person name="Turnbaugh P.J."/>
            <person name="Mahowald M."/>
            <person name="Liep D."/>
            <person name="Gordon J."/>
        </authorList>
    </citation>
    <scope>NUCLEOTIDE SEQUENCE [LARGE SCALE GENOMIC DNA]</scope>
    <source>
        <strain evidence="2 3">DSM 3991</strain>
    </source>
</reference>
<dbReference type="EMBL" id="ABAW02000025">
    <property type="protein sequence ID" value="EDP10222.1"/>
    <property type="molecule type" value="Genomic_DNA"/>
</dbReference>